<dbReference type="Proteomes" id="UP000199542">
    <property type="component" value="Unassembled WGS sequence"/>
</dbReference>
<accession>A0A1G4SM98</accession>
<feature type="compositionally biased region" description="Basic and acidic residues" evidence="1">
    <location>
        <begin position="127"/>
        <end position="140"/>
    </location>
</feature>
<feature type="region of interest" description="Disordered" evidence="1">
    <location>
        <begin position="125"/>
        <end position="161"/>
    </location>
</feature>
<dbReference type="EMBL" id="FMTM01000006">
    <property type="protein sequence ID" value="SCW69665.1"/>
    <property type="molecule type" value="Genomic_DNA"/>
</dbReference>
<evidence type="ECO:0000256" key="1">
    <source>
        <dbReference type="SAM" id="MobiDB-lite"/>
    </source>
</evidence>
<evidence type="ECO:0000313" key="4">
    <source>
        <dbReference type="Proteomes" id="UP000199542"/>
    </source>
</evidence>
<dbReference type="Pfam" id="PF10947">
    <property type="entry name" value="DUF2628"/>
    <property type="match status" value="1"/>
</dbReference>
<evidence type="ECO:0000313" key="3">
    <source>
        <dbReference type="EMBL" id="SCW69665.1"/>
    </source>
</evidence>
<reference evidence="3 4" key="1">
    <citation type="submission" date="2016-10" db="EMBL/GenBank/DDBJ databases">
        <authorList>
            <person name="de Groot N.N."/>
        </authorList>
    </citation>
    <scope>NUCLEOTIDE SEQUENCE [LARGE SCALE GENOMIC DNA]</scope>
    <source>
        <strain evidence="3 4">CGMCC 1.3401</strain>
    </source>
</reference>
<dbReference type="InterPro" id="IPR024399">
    <property type="entry name" value="DUF2628"/>
</dbReference>
<keyword evidence="2" id="KW-1133">Transmembrane helix</keyword>
<dbReference type="RefSeq" id="WP_092586516.1">
    <property type="nucleotide sequence ID" value="NZ_FMTM01000006.1"/>
</dbReference>
<feature type="transmembrane region" description="Helical" evidence="2">
    <location>
        <begin position="67"/>
        <end position="85"/>
    </location>
</feature>
<feature type="transmembrane region" description="Helical" evidence="2">
    <location>
        <begin position="30"/>
        <end position="55"/>
    </location>
</feature>
<gene>
    <name evidence="3" type="ORF">SAMN02927900_03865</name>
</gene>
<sequence>MTSSYLVLTAPGGTDVTHEKTRVIRDGFTLLGFLFPWLWLLVHRLWLHAIAAFLLQALGGVLMDRPGLWPAGFAITLGTCILAGFEGQNLRIRNLASKGWNEEAVITADSLATAEEIFFSNIETNADGDRMPAPEWERHPHSPSRHGNTTSLGLFGFNGGR</sequence>
<keyword evidence="2" id="KW-0812">Transmembrane</keyword>
<protein>
    <recommendedName>
        <fullName evidence="5">DUF2628 domain-containing protein</fullName>
    </recommendedName>
</protein>
<keyword evidence="2" id="KW-0472">Membrane</keyword>
<proteinExistence type="predicted"/>
<evidence type="ECO:0008006" key="5">
    <source>
        <dbReference type="Google" id="ProtNLM"/>
    </source>
</evidence>
<dbReference type="AlphaFoldDB" id="A0A1G4SM98"/>
<name>A0A1G4SM98_9HYPH</name>
<organism evidence="3 4">
    <name type="scientific">Rhizobium mongolense subsp. loessense</name>
    <dbReference type="NCBI Taxonomy" id="158890"/>
    <lineage>
        <taxon>Bacteria</taxon>
        <taxon>Pseudomonadati</taxon>
        <taxon>Pseudomonadota</taxon>
        <taxon>Alphaproteobacteria</taxon>
        <taxon>Hyphomicrobiales</taxon>
        <taxon>Rhizobiaceae</taxon>
        <taxon>Rhizobium/Agrobacterium group</taxon>
        <taxon>Rhizobium</taxon>
    </lineage>
</organism>
<evidence type="ECO:0000256" key="2">
    <source>
        <dbReference type="SAM" id="Phobius"/>
    </source>
</evidence>